<proteinExistence type="predicted"/>
<keyword evidence="1" id="KW-1133">Transmembrane helix</keyword>
<sequence>MKRTAEIILSVVGILFYVLLAALGGTMLFLQNNEEFLQEIKDQESQIGINDIDTLIEGMNTGGWLFIVTSILAIILGIVAIFLIKGNKRPKSAGIIYIVVSVLAAIITIGFGIIPGIFYLIAGIMGLVRKPTQQI</sequence>
<evidence type="ECO:0000313" key="3">
    <source>
        <dbReference type="EMBL" id="MFD1363411.1"/>
    </source>
</evidence>
<feature type="transmembrane region" description="Helical" evidence="1">
    <location>
        <begin position="7"/>
        <end position="30"/>
    </location>
</feature>
<feature type="domain" description="DUF4064" evidence="2">
    <location>
        <begin position="2"/>
        <end position="106"/>
    </location>
</feature>
<feature type="transmembrane region" description="Helical" evidence="1">
    <location>
        <begin position="64"/>
        <end position="84"/>
    </location>
</feature>
<dbReference type="InterPro" id="IPR025273">
    <property type="entry name" value="DUF4064"/>
</dbReference>
<feature type="transmembrane region" description="Helical" evidence="1">
    <location>
        <begin position="96"/>
        <end position="121"/>
    </location>
</feature>
<evidence type="ECO:0000256" key="1">
    <source>
        <dbReference type="SAM" id="Phobius"/>
    </source>
</evidence>
<accession>A0ABW3ZYB3</accession>
<evidence type="ECO:0000313" key="4">
    <source>
        <dbReference type="Proteomes" id="UP001597178"/>
    </source>
</evidence>
<keyword evidence="1" id="KW-0472">Membrane</keyword>
<comment type="caution">
    <text evidence="3">The sequence shown here is derived from an EMBL/GenBank/DDBJ whole genome shotgun (WGS) entry which is preliminary data.</text>
</comment>
<dbReference type="Proteomes" id="UP001597178">
    <property type="component" value="Unassembled WGS sequence"/>
</dbReference>
<name>A0ABW3ZYB3_9BACI</name>
<evidence type="ECO:0000259" key="2">
    <source>
        <dbReference type="Pfam" id="PF13273"/>
    </source>
</evidence>
<dbReference type="EMBL" id="JBHTNH010000057">
    <property type="protein sequence ID" value="MFD1363411.1"/>
    <property type="molecule type" value="Genomic_DNA"/>
</dbReference>
<keyword evidence="4" id="KW-1185">Reference proteome</keyword>
<protein>
    <submittedName>
        <fullName evidence="3">DUF4064 domain-containing protein</fullName>
    </submittedName>
</protein>
<organism evidence="3 4">
    <name type="scientific">Lentibacillus salinarum</name>
    <dbReference type="NCBI Taxonomy" id="446820"/>
    <lineage>
        <taxon>Bacteria</taxon>
        <taxon>Bacillati</taxon>
        <taxon>Bacillota</taxon>
        <taxon>Bacilli</taxon>
        <taxon>Bacillales</taxon>
        <taxon>Bacillaceae</taxon>
        <taxon>Lentibacillus</taxon>
    </lineage>
</organism>
<keyword evidence="1" id="KW-0812">Transmembrane</keyword>
<dbReference type="Pfam" id="PF13273">
    <property type="entry name" value="DUF4064"/>
    <property type="match status" value="1"/>
</dbReference>
<gene>
    <name evidence="3" type="ORF">ACFQ4A_17535</name>
</gene>
<reference evidence="4" key="1">
    <citation type="journal article" date="2019" name="Int. J. Syst. Evol. Microbiol.">
        <title>The Global Catalogue of Microorganisms (GCM) 10K type strain sequencing project: providing services to taxonomists for standard genome sequencing and annotation.</title>
        <authorList>
            <consortium name="The Broad Institute Genomics Platform"/>
            <consortium name="The Broad Institute Genome Sequencing Center for Infectious Disease"/>
            <person name="Wu L."/>
            <person name="Ma J."/>
        </authorList>
    </citation>
    <scope>NUCLEOTIDE SEQUENCE [LARGE SCALE GENOMIC DNA]</scope>
    <source>
        <strain evidence="4">CCUG 54822</strain>
    </source>
</reference>
<dbReference type="RefSeq" id="WP_382402660.1">
    <property type="nucleotide sequence ID" value="NZ_JBHTNH010000057.1"/>
</dbReference>